<dbReference type="PANTHER" id="PTHR10229">
    <property type="entry name" value="GTP-BINDING PROTEIN HFLX"/>
    <property type="match status" value="1"/>
</dbReference>
<dbReference type="RefSeq" id="WP_011277540.1">
    <property type="nucleotide sequence ID" value="NC_007181.1"/>
</dbReference>
<dbReference type="PRINTS" id="PR00326">
    <property type="entry name" value="GTP1OBG"/>
</dbReference>
<dbReference type="Proteomes" id="UP000001018">
    <property type="component" value="Chromosome"/>
</dbReference>
<dbReference type="InterPro" id="IPR025121">
    <property type="entry name" value="GTPase_HflX_N"/>
</dbReference>
<feature type="binding site" evidence="6">
    <location>
        <position position="210"/>
    </location>
    <ligand>
        <name>Mg(2+)</name>
        <dbReference type="ChEBI" id="CHEBI:18420"/>
    </ligand>
</feature>
<dbReference type="NCBIfam" id="TIGR03156">
    <property type="entry name" value="GTP_HflX"/>
    <property type="match status" value="1"/>
</dbReference>
<keyword evidence="7" id="KW-0175">Coiled coil</keyword>
<dbReference type="EMBL" id="CP000077">
    <property type="protein sequence ID" value="AAY80038.1"/>
    <property type="molecule type" value="Genomic_DNA"/>
</dbReference>
<dbReference type="GO" id="GO:0043022">
    <property type="term" value="F:ribosome binding"/>
    <property type="evidence" value="ECO:0007669"/>
    <property type="project" value="TreeGrafter"/>
</dbReference>
<keyword evidence="4 5" id="KW-0342">GTP-binding</keyword>
<accession>F2Z6G1</accession>
<evidence type="ECO:0000256" key="1">
    <source>
        <dbReference type="ARBA" id="ARBA00022723"/>
    </source>
</evidence>
<dbReference type="NCBIfam" id="TIGR00231">
    <property type="entry name" value="small_GTP"/>
    <property type="match status" value="1"/>
</dbReference>
<evidence type="ECO:0000256" key="3">
    <source>
        <dbReference type="ARBA" id="ARBA00022842"/>
    </source>
</evidence>
<feature type="binding site" evidence="5">
    <location>
        <begin position="229"/>
        <end position="232"/>
    </location>
    <ligand>
        <name>GTP</name>
        <dbReference type="ChEBI" id="CHEBI:37565"/>
    </ligand>
</feature>
<feature type="coiled-coil region" evidence="7">
    <location>
        <begin position="146"/>
        <end position="177"/>
    </location>
</feature>
<dbReference type="STRING" id="330779.Saci_0654"/>
<dbReference type="SUPFAM" id="SSF52540">
    <property type="entry name" value="P-loop containing nucleoside triphosphate hydrolases"/>
    <property type="match status" value="1"/>
</dbReference>
<dbReference type="InterPro" id="IPR030394">
    <property type="entry name" value="G_HFLX_dom"/>
</dbReference>
<comment type="cofactor">
    <cofactor evidence="6">
        <name>Mg(2+)</name>
        <dbReference type="ChEBI" id="CHEBI:18420"/>
    </cofactor>
</comment>
<dbReference type="InterPro" id="IPR032305">
    <property type="entry name" value="GTP-bd_M"/>
</dbReference>
<dbReference type="GO" id="GO:0005737">
    <property type="term" value="C:cytoplasm"/>
    <property type="evidence" value="ECO:0007669"/>
    <property type="project" value="TreeGrafter"/>
</dbReference>
<sequence>MNFAVLFTAEEYEDEAKALAEAALYNVLEVIKLPRKPNPNFYISQTKLLELKNNSDVDTIIIFETLKSRHFINLIRELKNKKILDKILLLLEIFALHAGSKEAKLQIELARLKHQLPVLKDMYKRMKVSEQQGPLGAGVYGIESTVRLYQRRIVKIREELNNIKKIKEDQIRKTELKTTAIVGYTNAGKTTLFNALTGLKQKTDSSMFTTTLPKRYGISVNGDKLLLVDTVGFIRGIPPQIVEAFYVTLSEAKYADSLLLVVDSSVEDTLFIDMILSSFKILRDIGISGKPMIIVLNKADLVNNSDVDQKIDITWKIVKDLYTPIYDVIPISALKGYNINTIRDRLLELVLK</sequence>
<keyword evidence="3 6" id="KW-0460">Magnesium</keyword>
<dbReference type="CDD" id="cd01878">
    <property type="entry name" value="HflX"/>
    <property type="match status" value="1"/>
</dbReference>
<gene>
    <name evidence="9" type="ordered locus">Saci_0654</name>
</gene>
<reference evidence="9 10" key="1">
    <citation type="journal article" date="2005" name="J. Bacteriol.">
        <title>The genome of Sulfolobus acidocaldarius, a model organism of the Crenarchaeota.</title>
        <authorList>
            <person name="Chen L."/>
            <person name="Brugger K."/>
            <person name="Skovgaard M."/>
            <person name="Redder P."/>
            <person name="She Q."/>
            <person name="Torarinsson E."/>
            <person name="Greve B."/>
            <person name="Awayez M."/>
            <person name="Zibat A."/>
            <person name="Klenk H.-P."/>
            <person name="Garrett R.A."/>
        </authorList>
    </citation>
    <scope>NUCLEOTIDE SEQUENCE [LARGE SCALE GENOMIC DNA]</scope>
    <source>
        <strain evidence="10">ATCC 33909 / DSM 639 / JCM 8929 / NBRC 15157 / NCIMB 11770</strain>
    </source>
</reference>
<protein>
    <submittedName>
        <fullName evidence="9">GTP-binding protein hflX</fullName>
    </submittedName>
</protein>
<dbReference type="eggNOG" id="arCOG00353">
    <property type="taxonomic scope" value="Archaea"/>
</dbReference>
<keyword evidence="10" id="KW-1185">Reference proteome</keyword>
<evidence type="ECO:0000256" key="4">
    <source>
        <dbReference type="ARBA" id="ARBA00023134"/>
    </source>
</evidence>
<dbReference type="PANTHER" id="PTHR10229:SF8">
    <property type="entry name" value="GTPASE HFLX"/>
    <property type="match status" value="1"/>
</dbReference>
<evidence type="ECO:0000256" key="6">
    <source>
        <dbReference type="PIRSR" id="PIRSR006809-2"/>
    </source>
</evidence>
<dbReference type="PIRSF" id="PIRSF006809">
    <property type="entry name" value="GTP-binding_hflX_prd"/>
    <property type="match status" value="1"/>
</dbReference>
<dbReference type="KEGG" id="sai:Saci_0654"/>
<dbReference type="Gene3D" id="3.40.50.11060">
    <property type="entry name" value="GTPase HflX, N-terminal domain"/>
    <property type="match status" value="1"/>
</dbReference>
<dbReference type="Gene3D" id="6.10.250.2860">
    <property type="match status" value="1"/>
</dbReference>
<name>F2Z6G1_SULAC</name>
<dbReference type="PATRIC" id="fig|330779.12.peg.625"/>
<feature type="binding site" evidence="5">
    <location>
        <begin position="332"/>
        <end position="334"/>
    </location>
    <ligand>
        <name>GTP</name>
        <dbReference type="ChEBI" id="CHEBI:37565"/>
    </ligand>
</feature>
<feature type="domain" description="Hflx-type G" evidence="8">
    <location>
        <begin position="177"/>
        <end position="352"/>
    </location>
</feature>
<dbReference type="InterPro" id="IPR005225">
    <property type="entry name" value="Small_GTP-bd"/>
</dbReference>
<proteinExistence type="predicted"/>
<dbReference type="GO" id="GO:0005525">
    <property type="term" value="F:GTP binding"/>
    <property type="evidence" value="ECO:0007669"/>
    <property type="project" value="UniProtKB-KW"/>
</dbReference>
<dbReference type="InterPro" id="IPR016496">
    <property type="entry name" value="GTPase_HflX"/>
</dbReference>
<dbReference type="Pfam" id="PF16360">
    <property type="entry name" value="GTP-bdg_M"/>
    <property type="match status" value="1"/>
</dbReference>
<keyword evidence="2 5" id="KW-0547">Nucleotide-binding</keyword>
<feature type="binding site" evidence="6">
    <location>
        <position position="190"/>
    </location>
    <ligand>
        <name>Mg(2+)</name>
        <dbReference type="ChEBI" id="CHEBI:18420"/>
    </ligand>
</feature>
<evidence type="ECO:0000313" key="10">
    <source>
        <dbReference type="Proteomes" id="UP000001018"/>
    </source>
</evidence>
<feature type="binding site" evidence="5">
    <location>
        <begin position="183"/>
        <end position="190"/>
    </location>
    <ligand>
        <name>GTP</name>
        <dbReference type="ChEBI" id="CHEBI:37565"/>
    </ligand>
</feature>
<dbReference type="Pfam" id="PF13167">
    <property type="entry name" value="GTP-bdg_N"/>
    <property type="match status" value="1"/>
</dbReference>
<keyword evidence="1 6" id="KW-0479">Metal-binding</keyword>
<dbReference type="InterPro" id="IPR006073">
    <property type="entry name" value="GTP-bd"/>
</dbReference>
<dbReference type="PROSITE" id="PS51705">
    <property type="entry name" value="G_HFLX"/>
    <property type="match status" value="1"/>
</dbReference>
<evidence type="ECO:0000256" key="2">
    <source>
        <dbReference type="ARBA" id="ARBA00022741"/>
    </source>
</evidence>
<dbReference type="GO" id="GO:0046872">
    <property type="term" value="F:metal ion binding"/>
    <property type="evidence" value="ECO:0007669"/>
    <property type="project" value="UniProtKB-KW"/>
</dbReference>
<evidence type="ECO:0000256" key="7">
    <source>
        <dbReference type="SAM" id="Coils"/>
    </source>
</evidence>
<dbReference type="Gene3D" id="3.40.50.300">
    <property type="entry name" value="P-loop containing nucleotide triphosphate hydrolases"/>
    <property type="match status" value="1"/>
</dbReference>
<dbReference type="Pfam" id="PF01926">
    <property type="entry name" value="MMR_HSR1"/>
    <property type="match status" value="1"/>
</dbReference>
<dbReference type="InterPro" id="IPR042108">
    <property type="entry name" value="GTPase_HflX_N_sf"/>
</dbReference>
<feature type="binding site" evidence="5">
    <location>
        <begin position="297"/>
        <end position="300"/>
    </location>
    <ligand>
        <name>GTP</name>
        <dbReference type="ChEBI" id="CHEBI:37565"/>
    </ligand>
</feature>
<organism evidence="9 10">
    <name type="scientific">Sulfolobus acidocaldarius (strain ATCC 33909 / DSM 639 / JCM 8929 / NBRC 15157 / NCIMB 11770)</name>
    <dbReference type="NCBI Taxonomy" id="330779"/>
    <lineage>
        <taxon>Archaea</taxon>
        <taxon>Thermoproteota</taxon>
        <taxon>Thermoprotei</taxon>
        <taxon>Sulfolobales</taxon>
        <taxon>Sulfolobaceae</taxon>
        <taxon>Sulfolobus</taxon>
    </lineage>
</organism>
<dbReference type="AlphaFoldDB" id="F2Z6G1"/>
<evidence type="ECO:0000256" key="5">
    <source>
        <dbReference type="PIRSR" id="PIRSR006809-1"/>
    </source>
</evidence>
<dbReference type="HOGENOM" id="CLU_019597_2_0_2"/>
<evidence type="ECO:0000259" key="8">
    <source>
        <dbReference type="PROSITE" id="PS51705"/>
    </source>
</evidence>
<dbReference type="InterPro" id="IPR027417">
    <property type="entry name" value="P-loop_NTPase"/>
</dbReference>
<evidence type="ECO:0000313" key="9">
    <source>
        <dbReference type="EMBL" id="AAY80038.1"/>
    </source>
</evidence>
<dbReference type="GeneID" id="14551173"/>